<evidence type="ECO:0000259" key="2">
    <source>
        <dbReference type="SMART" id="SM01406"/>
    </source>
</evidence>
<dbReference type="PANTHER" id="PTHR21561">
    <property type="entry name" value="INO80 COMPLEX SUBUNIT B"/>
    <property type="match status" value="1"/>
</dbReference>
<feature type="compositionally biased region" description="Basic residues" evidence="1">
    <location>
        <begin position="85"/>
        <end position="95"/>
    </location>
</feature>
<name>A0AAF0DYI6_9BASI</name>
<feature type="compositionally biased region" description="Low complexity" evidence="1">
    <location>
        <begin position="70"/>
        <end position="84"/>
    </location>
</feature>
<dbReference type="InterPro" id="IPR006880">
    <property type="entry name" value="INO80B_C"/>
</dbReference>
<evidence type="ECO:0000256" key="1">
    <source>
        <dbReference type="SAM" id="MobiDB-lite"/>
    </source>
</evidence>
<feature type="domain" description="INO80 complex subunit B-like conserved region" evidence="2">
    <location>
        <begin position="171"/>
        <end position="254"/>
    </location>
</feature>
<dbReference type="SMART" id="SM01406">
    <property type="entry name" value="PAPA-1"/>
    <property type="match status" value="1"/>
</dbReference>
<feature type="compositionally biased region" description="Basic and acidic residues" evidence="1">
    <location>
        <begin position="211"/>
        <end position="230"/>
    </location>
</feature>
<dbReference type="InterPro" id="IPR029523">
    <property type="entry name" value="INO80B/Ies2"/>
</dbReference>
<feature type="compositionally biased region" description="Acidic residues" evidence="1">
    <location>
        <begin position="34"/>
        <end position="52"/>
    </location>
</feature>
<proteinExistence type="predicted"/>
<sequence>MSDDPYDENEETFVEGELEGEPVSGSPSSSEAFQSEEEEEDELVDEMEDVEPMETNRRTRRPLRIKLSRSKPPSDSTPNTTPSRRSGRRTTRTARAKASGAYSDESDEIDDEDQSDELASESMEQPMTARQIARANRERGIQNEELVELPMGTSRALTAESTKRQKLSETELALRRSETARRRRNQSEKKLEDDKIETINRLLKKQAGKVRGKDRGEDTPEVPETRKPRENGPLPLFRYISRADGALLAVPPGPPFVDGAEEGEGLYDHALRTAFGATREAWTAAK</sequence>
<organism evidence="3 4">
    <name type="scientific">Malassezia obtusa</name>
    <dbReference type="NCBI Taxonomy" id="76774"/>
    <lineage>
        <taxon>Eukaryota</taxon>
        <taxon>Fungi</taxon>
        <taxon>Dikarya</taxon>
        <taxon>Basidiomycota</taxon>
        <taxon>Ustilaginomycotina</taxon>
        <taxon>Malasseziomycetes</taxon>
        <taxon>Malasseziales</taxon>
        <taxon>Malasseziaceae</taxon>
        <taxon>Malassezia</taxon>
    </lineage>
</organism>
<protein>
    <recommendedName>
        <fullName evidence="2">INO80 complex subunit B-like conserved region domain-containing protein</fullName>
    </recommendedName>
</protein>
<evidence type="ECO:0000313" key="4">
    <source>
        <dbReference type="Proteomes" id="UP001214603"/>
    </source>
</evidence>
<feature type="compositionally biased region" description="Low complexity" evidence="1">
    <location>
        <begin position="21"/>
        <end position="31"/>
    </location>
</feature>
<dbReference type="Proteomes" id="UP001214603">
    <property type="component" value="Chromosome 1"/>
</dbReference>
<dbReference type="GO" id="GO:0006338">
    <property type="term" value="P:chromatin remodeling"/>
    <property type="evidence" value="ECO:0007669"/>
    <property type="project" value="InterPro"/>
</dbReference>
<gene>
    <name evidence="3" type="ORF">MOBT1_001001</name>
</gene>
<feature type="compositionally biased region" description="Acidic residues" evidence="1">
    <location>
        <begin position="104"/>
        <end position="119"/>
    </location>
</feature>
<feature type="compositionally biased region" description="Basic residues" evidence="1">
    <location>
        <begin position="58"/>
        <end position="69"/>
    </location>
</feature>
<dbReference type="EMBL" id="CP119934">
    <property type="protein sequence ID" value="WFD02319.1"/>
    <property type="molecule type" value="Genomic_DNA"/>
</dbReference>
<feature type="compositionally biased region" description="Basic and acidic residues" evidence="1">
    <location>
        <begin position="161"/>
        <end position="198"/>
    </location>
</feature>
<feature type="region of interest" description="Disordered" evidence="1">
    <location>
        <begin position="1"/>
        <end position="235"/>
    </location>
</feature>
<dbReference type="AlphaFoldDB" id="A0AAF0DYI6"/>
<dbReference type="Pfam" id="PF04795">
    <property type="entry name" value="PAPA-1"/>
    <property type="match status" value="1"/>
</dbReference>
<dbReference type="PANTHER" id="PTHR21561:SF12">
    <property type="entry name" value="INO80 COMPLEX SUBUNIT B"/>
    <property type="match status" value="1"/>
</dbReference>
<accession>A0AAF0DYI6</accession>
<dbReference type="GO" id="GO:0031011">
    <property type="term" value="C:Ino80 complex"/>
    <property type="evidence" value="ECO:0007669"/>
    <property type="project" value="InterPro"/>
</dbReference>
<evidence type="ECO:0000313" key="3">
    <source>
        <dbReference type="EMBL" id="WFD02319.1"/>
    </source>
</evidence>
<keyword evidence="4" id="KW-1185">Reference proteome</keyword>
<reference evidence="3" key="1">
    <citation type="submission" date="2023-03" db="EMBL/GenBank/DDBJ databases">
        <title>Mating type loci evolution in Malassezia.</title>
        <authorList>
            <person name="Coelho M.A."/>
        </authorList>
    </citation>
    <scope>NUCLEOTIDE SEQUENCE</scope>
    <source>
        <strain evidence="3">CBS 7876</strain>
    </source>
</reference>
<feature type="compositionally biased region" description="Acidic residues" evidence="1">
    <location>
        <begin position="1"/>
        <end position="20"/>
    </location>
</feature>